<dbReference type="PROSITE" id="PS50048">
    <property type="entry name" value="ZN2_CY6_FUNGAL_2"/>
    <property type="match status" value="1"/>
</dbReference>
<evidence type="ECO:0000313" key="5">
    <source>
        <dbReference type="Proteomes" id="UP000800097"/>
    </source>
</evidence>
<evidence type="ECO:0000259" key="3">
    <source>
        <dbReference type="PROSITE" id="PS50048"/>
    </source>
</evidence>
<name>A0A6A6JXP1_WESOR</name>
<feature type="compositionally biased region" description="Polar residues" evidence="2">
    <location>
        <begin position="138"/>
        <end position="176"/>
    </location>
</feature>
<dbReference type="GO" id="GO:0045944">
    <property type="term" value="P:positive regulation of transcription by RNA polymerase II"/>
    <property type="evidence" value="ECO:0007669"/>
    <property type="project" value="TreeGrafter"/>
</dbReference>
<dbReference type="RefSeq" id="XP_033658044.1">
    <property type="nucleotide sequence ID" value="XM_033795196.1"/>
</dbReference>
<feature type="region of interest" description="Disordered" evidence="2">
    <location>
        <begin position="92"/>
        <end position="176"/>
    </location>
</feature>
<dbReference type="GO" id="GO:0009074">
    <property type="term" value="P:aromatic amino acid family catabolic process"/>
    <property type="evidence" value="ECO:0007669"/>
    <property type="project" value="TreeGrafter"/>
</dbReference>
<dbReference type="GeneID" id="54548371"/>
<dbReference type="CDD" id="cd00067">
    <property type="entry name" value="GAL4"/>
    <property type="match status" value="1"/>
</dbReference>
<feature type="domain" description="Zn(2)-C6 fungal-type" evidence="3">
    <location>
        <begin position="45"/>
        <end position="83"/>
    </location>
</feature>
<evidence type="ECO:0000313" key="4">
    <source>
        <dbReference type="EMBL" id="KAF2280506.1"/>
    </source>
</evidence>
<gene>
    <name evidence="4" type="ORF">EI97DRAFT_369592</name>
</gene>
<dbReference type="Proteomes" id="UP000800097">
    <property type="component" value="Unassembled WGS sequence"/>
</dbReference>
<protein>
    <recommendedName>
        <fullName evidence="3">Zn(2)-C6 fungal-type domain-containing protein</fullName>
    </recommendedName>
</protein>
<feature type="compositionally biased region" description="Basic and acidic residues" evidence="2">
    <location>
        <begin position="92"/>
        <end position="102"/>
    </location>
</feature>
<feature type="region of interest" description="Disordered" evidence="2">
    <location>
        <begin position="1"/>
        <end position="37"/>
    </location>
</feature>
<keyword evidence="5" id="KW-1185">Reference proteome</keyword>
<dbReference type="Pfam" id="PF00172">
    <property type="entry name" value="Zn_clus"/>
    <property type="match status" value="1"/>
</dbReference>
<reference evidence="4" key="1">
    <citation type="journal article" date="2020" name="Stud. Mycol.">
        <title>101 Dothideomycetes genomes: a test case for predicting lifestyles and emergence of pathogens.</title>
        <authorList>
            <person name="Haridas S."/>
            <person name="Albert R."/>
            <person name="Binder M."/>
            <person name="Bloem J."/>
            <person name="Labutti K."/>
            <person name="Salamov A."/>
            <person name="Andreopoulos B."/>
            <person name="Baker S."/>
            <person name="Barry K."/>
            <person name="Bills G."/>
            <person name="Bluhm B."/>
            <person name="Cannon C."/>
            <person name="Castanera R."/>
            <person name="Culley D."/>
            <person name="Daum C."/>
            <person name="Ezra D."/>
            <person name="Gonzalez J."/>
            <person name="Henrissat B."/>
            <person name="Kuo A."/>
            <person name="Liang C."/>
            <person name="Lipzen A."/>
            <person name="Lutzoni F."/>
            <person name="Magnuson J."/>
            <person name="Mondo S."/>
            <person name="Nolan M."/>
            <person name="Ohm R."/>
            <person name="Pangilinan J."/>
            <person name="Park H.-J."/>
            <person name="Ramirez L."/>
            <person name="Alfaro M."/>
            <person name="Sun H."/>
            <person name="Tritt A."/>
            <person name="Yoshinaga Y."/>
            <person name="Zwiers L.-H."/>
            <person name="Turgeon B."/>
            <person name="Goodwin S."/>
            <person name="Spatafora J."/>
            <person name="Crous P."/>
            <person name="Grigoriev I."/>
        </authorList>
    </citation>
    <scope>NUCLEOTIDE SEQUENCE</scope>
    <source>
        <strain evidence="4">CBS 379.55</strain>
    </source>
</reference>
<sequence length="836" mass="93053">MAPPAPGPPSEASQPTSATGDVSAAAPSSSRKRTHPEDFKRAYKACINCRQRKAKCILGTGPDGIELKPPCQRCRREMRECVFRSERSWVKRRKPGEERENGDTLPNDVPPPHARTLSSDAAGSMQGNAQPSPVHRVSISTNTFTPSDTPRSLNRSEQDSILSPGQLRRVSTSQPATLQNSVMTTVVSSGKDALNLLFEAAHHQDMADPQDQGTVASLPYETPQSGPSIPNPSSPFTFKAQPVQMSQPSPETLKIWASCRYVQMGWFSAREAVTYVDLFFKNCSPLSPILSDFYANHANHYSLIALDPFLCVTILMVSSRYNILPGVGGASRGYFVHDRLWEQCQRFIMKIMLGQVKPSKAQTRTIGSIEALLLLSEWHPRALHFPTASDGWDCELMVGANNHTTEGAKLLEGDTTPNRWLEDVIEPAKRSDRMSWMLMGCALSLAQELGLFEDNSNIDKDQISYPKFTTEWLVLRRIRARKLLFVFIEQLSWRLGCTSMIPQSLNHALMEKIPIDSRTGAVEQWQAFMSAWVELTKLARSVSDTVYPSASFTRNLLRTGRYIGLLEHFQPLLTAWRKKYLDPCKLEVGLHDMLMIEYHYVRSYTNSLGMQAVVERTLAESDPDGPQEDILSMTIEPRDYEFIQEVVDGCCQILQKTTQLADSGALRYSPVRIFLRITTSSIYLIKSLSLGVRNAKLQTALDILDRAIHAMRSSTLDDMHLASRYSTLLDTHVSRLRASFVVSSRPPRLPSRGVALDKGASTGIEFLNNHNAGSSGIAALAEDVSGLMPDDDWLALPFDPSMAPFGLDSNQQTFQGFDDATLNLDFLWNMPPMGGS</sequence>
<evidence type="ECO:0000256" key="2">
    <source>
        <dbReference type="SAM" id="MobiDB-lite"/>
    </source>
</evidence>
<dbReference type="InterPro" id="IPR001138">
    <property type="entry name" value="Zn2Cys6_DnaBD"/>
</dbReference>
<dbReference type="SMART" id="SM00066">
    <property type="entry name" value="GAL4"/>
    <property type="match status" value="1"/>
</dbReference>
<dbReference type="SUPFAM" id="SSF57701">
    <property type="entry name" value="Zn2/Cys6 DNA-binding domain"/>
    <property type="match status" value="1"/>
</dbReference>
<organism evidence="4 5">
    <name type="scientific">Westerdykella ornata</name>
    <dbReference type="NCBI Taxonomy" id="318751"/>
    <lineage>
        <taxon>Eukaryota</taxon>
        <taxon>Fungi</taxon>
        <taxon>Dikarya</taxon>
        <taxon>Ascomycota</taxon>
        <taxon>Pezizomycotina</taxon>
        <taxon>Dothideomycetes</taxon>
        <taxon>Pleosporomycetidae</taxon>
        <taxon>Pleosporales</taxon>
        <taxon>Sporormiaceae</taxon>
        <taxon>Westerdykella</taxon>
    </lineage>
</organism>
<feature type="compositionally biased region" description="Polar residues" evidence="2">
    <location>
        <begin position="116"/>
        <end position="131"/>
    </location>
</feature>
<dbReference type="InterPro" id="IPR052780">
    <property type="entry name" value="AAA_Catabolism_Regulators"/>
</dbReference>
<proteinExistence type="predicted"/>
<dbReference type="OrthoDB" id="2262349at2759"/>
<dbReference type="EMBL" id="ML986485">
    <property type="protein sequence ID" value="KAF2280506.1"/>
    <property type="molecule type" value="Genomic_DNA"/>
</dbReference>
<accession>A0A6A6JXP1</accession>
<dbReference type="GO" id="GO:0000981">
    <property type="term" value="F:DNA-binding transcription factor activity, RNA polymerase II-specific"/>
    <property type="evidence" value="ECO:0007669"/>
    <property type="project" value="InterPro"/>
</dbReference>
<evidence type="ECO:0000256" key="1">
    <source>
        <dbReference type="ARBA" id="ARBA00023242"/>
    </source>
</evidence>
<feature type="region of interest" description="Disordered" evidence="2">
    <location>
        <begin position="207"/>
        <end position="239"/>
    </location>
</feature>
<dbReference type="InterPro" id="IPR036864">
    <property type="entry name" value="Zn2-C6_fun-type_DNA-bd_sf"/>
</dbReference>
<dbReference type="GO" id="GO:0008270">
    <property type="term" value="F:zinc ion binding"/>
    <property type="evidence" value="ECO:0007669"/>
    <property type="project" value="InterPro"/>
</dbReference>
<dbReference type="PANTHER" id="PTHR31644:SF3">
    <property type="entry name" value="ZN(II)2CYS6 TRANSCRIPTION FACTOR (EUROFUNG)"/>
    <property type="match status" value="1"/>
</dbReference>
<dbReference type="PANTHER" id="PTHR31644">
    <property type="entry name" value="TRANSCRIPTIONAL ACTIVATOR ARO80-RELATED"/>
    <property type="match status" value="1"/>
</dbReference>
<dbReference type="GO" id="GO:0005634">
    <property type="term" value="C:nucleus"/>
    <property type="evidence" value="ECO:0007669"/>
    <property type="project" value="TreeGrafter"/>
</dbReference>
<keyword evidence="1" id="KW-0539">Nucleus</keyword>
<dbReference type="AlphaFoldDB" id="A0A6A6JXP1"/>
<dbReference type="Gene3D" id="4.10.240.10">
    <property type="entry name" value="Zn(2)-C6 fungal-type DNA-binding domain"/>
    <property type="match status" value="1"/>
</dbReference>
<dbReference type="CDD" id="cd12148">
    <property type="entry name" value="fungal_TF_MHR"/>
    <property type="match status" value="1"/>
</dbReference>